<dbReference type="SUPFAM" id="SSF53448">
    <property type="entry name" value="Nucleotide-diphospho-sugar transferases"/>
    <property type="match status" value="1"/>
</dbReference>
<keyword evidence="4" id="KW-0812">Transmembrane</keyword>
<protein>
    <submittedName>
        <fullName evidence="6">Glycosyl transferase family 2</fullName>
    </submittedName>
</protein>
<evidence type="ECO:0000256" key="4">
    <source>
        <dbReference type="SAM" id="Phobius"/>
    </source>
</evidence>
<keyword evidence="2" id="KW-0328">Glycosyltransferase</keyword>
<dbReference type="PANTHER" id="PTHR43630">
    <property type="entry name" value="POLY-BETA-1,6-N-ACETYL-D-GLUCOSAMINE SYNTHASE"/>
    <property type="match status" value="1"/>
</dbReference>
<evidence type="ECO:0000256" key="1">
    <source>
        <dbReference type="ARBA" id="ARBA00006739"/>
    </source>
</evidence>
<proteinExistence type="inferred from homology"/>
<dbReference type="InterPro" id="IPR029044">
    <property type="entry name" value="Nucleotide-diphossugar_trans"/>
</dbReference>
<organism evidence="6 7">
    <name type="scientific">Nitrosomonas mobilis</name>
    <dbReference type="NCBI Taxonomy" id="51642"/>
    <lineage>
        <taxon>Bacteria</taxon>
        <taxon>Pseudomonadati</taxon>
        <taxon>Pseudomonadota</taxon>
        <taxon>Betaproteobacteria</taxon>
        <taxon>Nitrosomonadales</taxon>
        <taxon>Nitrosomonadaceae</taxon>
        <taxon>Nitrosomonas</taxon>
    </lineage>
</organism>
<dbReference type="Pfam" id="PF13632">
    <property type="entry name" value="Glyco_trans_2_3"/>
    <property type="match status" value="1"/>
</dbReference>
<feature type="domain" description="Glycosyltransferase 2-like" evidence="5">
    <location>
        <begin position="157"/>
        <end position="370"/>
    </location>
</feature>
<feature type="transmembrane region" description="Helical" evidence="4">
    <location>
        <begin position="393"/>
        <end position="412"/>
    </location>
</feature>
<keyword evidence="7" id="KW-1185">Reference proteome</keyword>
<dbReference type="CDD" id="cd06423">
    <property type="entry name" value="CESA_like"/>
    <property type="match status" value="1"/>
</dbReference>
<keyword evidence="4" id="KW-1133">Transmembrane helix</keyword>
<name>A0A1G5SFF0_9PROT</name>
<feature type="transmembrane region" description="Helical" evidence="4">
    <location>
        <begin position="21"/>
        <end position="41"/>
    </location>
</feature>
<accession>A0A1G5SFF0</accession>
<reference evidence="6 7" key="1">
    <citation type="submission" date="2016-10" db="EMBL/GenBank/DDBJ databases">
        <authorList>
            <person name="de Groot N.N."/>
        </authorList>
    </citation>
    <scope>NUCLEOTIDE SEQUENCE [LARGE SCALE GENOMIC DNA]</scope>
    <source>
        <strain evidence="6">1</strain>
    </source>
</reference>
<dbReference type="PANTHER" id="PTHR43630:SF1">
    <property type="entry name" value="POLY-BETA-1,6-N-ACETYL-D-GLUCOSAMINE SYNTHASE"/>
    <property type="match status" value="1"/>
</dbReference>
<dbReference type="InterPro" id="IPR001173">
    <property type="entry name" value="Glyco_trans_2-like"/>
</dbReference>
<dbReference type="OrthoDB" id="9766299at2"/>
<keyword evidence="4" id="KW-0472">Membrane</keyword>
<dbReference type="Gene3D" id="3.90.550.10">
    <property type="entry name" value="Spore Coat Polysaccharide Biosynthesis Protein SpsA, Chain A"/>
    <property type="match status" value="1"/>
</dbReference>
<feature type="transmembrane region" description="Helical" evidence="4">
    <location>
        <begin position="325"/>
        <end position="349"/>
    </location>
</feature>
<evidence type="ECO:0000259" key="5">
    <source>
        <dbReference type="Pfam" id="PF13632"/>
    </source>
</evidence>
<dbReference type="AlphaFoldDB" id="A0A1G5SFF0"/>
<evidence type="ECO:0000313" key="7">
    <source>
        <dbReference type="Proteomes" id="UP000198729"/>
    </source>
</evidence>
<dbReference type="EMBL" id="FMWO01000048">
    <property type="protein sequence ID" value="SCZ85580.1"/>
    <property type="molecule type" value="Genomic_DNA"/>
</dbReference>
<dbReference type="RefSeq" id="WP_090286000.1">
    <property type="nucleotide sequence ID" value="NZ_FMWO01000048.1"/>
</dbReference>
<comment type="similarity">
    <text evidence="1">Belongs to the glycosyltransferase 2 family.</text>
</comment>
<feature type="transmembrane region" description="Helical" evidence="4">
    <location>
        <begin position="355"/>
        <end position="381"/>
    </location>
</feature>
<dbReference type="STRING" id="51642.NSMM_400058"/>
<dbReference type="Proteomes" id="UP000198729">
    <property type="component" value="Unassembled WGS sequence"/>
</dbReference>
<gene>
    <name evidence="6" type="ORF">NSMM_400058</name>
</gene>
<evidence type="ECO:0000256" key="3">
    <source>
        <dbReference type="ARBA" id="ARBA00022679"/>
    </source>
</evidence>
<evidence type="ECO:0000313" key="6">
    <source>
        <dbReference type="EMBL" id="SCZ85580.1"/>
    </source>
</evidence>
<evidence type="ECO:0000256" key="2">
    <source>
        <dbReference type="ARBA" id="ARBA00022676"/>
    </source>
</evidence>
<dbReference type="GO" id="GO:0016757">
    <property type="term" value="F:glycosyltransferase activity"/>
    <property type="evidence" value="ECO:0007669"/>
    <property type="project" value="UniProtKB-KW"/>
</dbReference>
<keyword evidence="3 6" id="KW-0808">Transferase</keyword>
<sequence>MDWLIQITQLFYLHFFHRYELVPFLLLFVPFVLFFELPLYISSWFGIFRHLTHDTFDQPLTPPFFPGVSCIVTCYSEGEAVKGTIRSLLEQSYPGHIEILAMVDGVRKNQKTYNALMTCITQAKHYANRSLIIVPKIQRGGRVSSMNAGLNRASGAIIMALDGDTSFDVQMVHHAARHFRNSNTVAVTGALRVRNSEQSLVTRLQHLEYLLTIQSGKLGFTNLQVINNIPGAFGIFRKSFLKSIGGWNTGSAEDLDLTLRIKQYRQRHPDKLIIFEPGAVAHTDVPDTFHQFFQQRLRWDGDLGFIYFNRHHKGMIPTLMGWRNFLFLLWYGLFFQIIMPFAIVLYVLYMALTLPVVAILLIMLLIYFFYLLLTAVQYGLYLLLLSDRIREDLAAAWVLPIFPLFQFATRLWSALALANQFLNRAHLDSAMAPYWVLKKGKQ</sequence>